<dbReference type="NCBIfam" id="TIGR03439">
    <property type="entry name" value="methyl_EasF"/>
    <property type="match status" value="1"/>
</dbReference>
<keyword evidence="5" id="KW-0489">Methyltransferase</keyword>
<dbReference type="GO" id="GO:0032259">
    <property type="term" value="P:methylation"/>
    <property type="evidence" value="ECO:0007669"/>
    <property type="project" value="UniProtKB-KW"/>
</dbReference>
<dbReference type="OrthoDB" id="659at2759"/>
<evidence type="ECO:0000256" key="9">
    <source>
        <dbReference type="ARBA" id="ARBA00049425"/>
    </source>
</evidence>
<evidence type="ECO:0000313" key="13">
    <source>
        <dbReference type="Proteomes" id="UP000248961"/>
    </source>
</evidence>
<comment type="pathway">
    <text evidence="1">Alkaloid biosynthesis; ergot alkaloid biosynthesis.</text>
</comment>
<dbReference type="VEuPathDB" id="FungiDB:BO97DRAFT_385476"/>
<feature type="region of interest" description="Disordered" evidence="10">
    <location>
        <begin position="246"/>
        <end position="266"/>
    </location>
</feature>
<evidence type="ECO:0000256" key="4">
    <source>
        <dbReference type="ARBA" id="ARBA00022589"/>
    </source>
</evidence>
<feature type="compositionally biased region" description="Acidic residues" evidence="10">
    <location>
        <begin position="247"/>
        <end position="260"/>
    </location>
</feature>
<evidence type="ECO:0000256" key="1">
    <source>
        <dbReference type="ARBA" id="ARBA00005107"/>
    </source>
</evidence>
<keyword evidence="13" id="KW-1185">Reference proteome</keyword>
<dbReference type="GO" id="GO:0008168">
    <property type="term" value="F:methyltransferase activity"/>
    <property type="evidence" value="ECO:0007669"/>
    <property type="project" value="UniProtKB-KW"/>
</dbReference>
<dbReference type="InterPro" id="IPR051128">
    <property type="entry name" value="EgtD_Methyltrsf_superfamily"/>
</dbReference>
<evidence type="ECO:0000256" key="10">
    <source>
        <dbReference type="SAM" id="MobiDB-lite"/>
    </source>
</evidence>
<name>A0A395I5Y8_ASPHC</name>
<evidence type="ECO:0000256" key="8">
    <source>
        <dbReference type="ARBA" id="ARBA00039094"/>
    </source>
</evidence>
<organism evidence="12 13">
    <name type="scientific">Aspergillus homomorphus (strain CBS 101889)</name>
    <dbReference type="NCBI Taxonomy" id="1450537"/>
    <lineage>
        <taxon>Eukaryota</taxon>
        <taxon>Fungi</taxon>
        <taxon>Dikarya</taxon>
        <taxon>Ascomycota</taxon>
        <taxon>Pezizomycotina</taxon>
        <taxon>Eurotiomycetes</taxon>
        <taxon>Eurotiomycetidae</taxon>
        <taxon>Eurotiales</taxon>
        <taxon>Aspergillaceae</taxon>
        <taxon>Aspergillus</taxon>
        <taxon>Aspergillus subgen. Circumdati</taxon>
    </lineage>
</organism>
<dbReference type="InterPro" id="IPR019257">
    <property type="entry name" value="MeTrfase_dom"/>
</dbReference>
<dbReference type="PANTHER" id="PTHR43397:SF1">
    <property type="entry name" value="ERGOTHIONEINE BIOSYNTHESIS PROTEIN 1"/>
    <property type="match status" value="1"/>
</dbReference>
<evidence type="ECO:0000256" key="2">
    <source>
        <dbReference type="ARBA" id="ARBA00008361"/>
    </source>
</evidence>
<dbReference type="RefSeq" id="XP_025554350.1">
    <property type="nucleotide sequence ID" value="XM_025693479.1"/>
</dbReference>
<comment type="similarity">
    <text evidence="2">Belongs to the methyltransferase superfamily.</text>
</comment>
<dbReference type="GeneID" id="37197768"/>
<dbReference type="PANTHER" id="PTHR43397">
    <property type="entry name" value="ERGOTHIONEINE BIOSYNTHESIS PROTEIN 1"/>
    <property type="match status" value="1"/>
</dbReference>
<dbReference type="GO" id="GO:0009820">
    <property type="term" value="P:alkaloid metabolic process"/>
    <property type="evidence" value="ECO:0007669"/>
    <property type="project" value="UniProtKB-KW"/>
</dbReference>
<evidence type="ECO:0000259" key="11">
    <source>
        <dbReference type="Pfam" id="PF10017"/>
    </source>
</evidence>
<evidence type="ECO:0000256" key="5">
    <source>
        <dbReference type="ARBA" id="ARBA00022603"/>
    </source>
</evidence>
<dbReference type="Gene3D" id="3.40.50.150">
    <property type="entry name" value="Vaccinia Virus protein VP39"/>
    <property type="match status" value="1"/>
</dbReference>
<feature type="non-terminal residue" evidence="12">
    <location>
        <position position="1"/>
    </location>
</feature>
<feature type="domain" description="Histidine-specific methyltransferase SAM-dependent" evidence="11">
    <location>
        <begin position="24"/>
        <end position="357"/>
    </location>
</feature>
<dbReference type="AlphaFoldDB" id="A0A395I5Y8"/>
<sequence>MISKTEPEPTIIDIREETTSDSIRDLVVQGLTSEPRTLPALLFYSTEGIQHWNHHSHQPDFYPRHEETQILRDHAESIADTIAPNSIIVDLGSATLDKTLHLLLALESQHKPTDYYALDLSASELSTSLQTLQSAKKFQYVRCAALHGTFDDGLRWLRDTPGIREQPQHLLLFGLTLGNFSRPNAAAFVRRIAEHALTGRPSESSLVLTLDSCRVPVRVLRAYTSEGVVPFARAALGFANRMFLGEKEEEEEEEEEEEGDVGAGKGKGRVFEPMEWEYLSEWNHGLGRHEASLIPGPAEVTLGKPLEEITVRRGEKVRFGCSYKYDSAEREALWEAAGVECVDAWSNPGCDVAFYQVKTNA</sequence>
<dbReference type="Pfam" id="PF10017">
    <property type="entry name" value="Methyltransf_33"/>
    <property type="match status" value="1"/>
</dbReference>
<keyword evidence="4" id="KW-0017">Alkaloid metabolism</keyword>
<evidence type="ECO:0000256" key="6">
    <source>
        <dbReference type="ARBA" id="ARBA00022679"/>
    </source>
</evidence>
<dbReference type="EC" id="2.1.1.261" evidence="8"/>
<dbReference type="PIRSF" id="PIRSF018005">
    <property type="entry name" value="UCP018005"/>
    <property type="match status" value="1"/>
</dbReference>
<comment type="subunit">
    <text evidence="3">Homodimer.</text>
</comment>
<dbReference type="STRING" id="1450537.A0A395I5Y8"/>
<comment type="catalytic activity">
    <reaction evidence="9">
        <text>4-(3-methylbut-2-enyl)-L-tryptophan + S-adenosyl-L-methionine = 4-(3-methylbut-2-enyl)-L-abrine + S-adenosyl-L-homocysteine + H(+)</text>
        <dbReference type="Rhea" id="RHEA:34435"/>
        <dbReference type="ChEBI" id="CHEBI:15378"/>
        <dbReference type="ChEBI" id="CHEBI:57856"/>
        <dbReference type="ChEBI" id="CHEBI:58209"/>
        <dbReference type="ChEBI" id="CHEBI:59789"/>
        <dbReference type="ChEBI" id="CHEBI:67248"/>
        <dbReference type="EC" id="2.1.1.261"/>
    </reaction>
</comment>
<dbReference type="EMBL" id="KZ824272">
    <property type="protein sequence ID" value="RAL15196.1"/>
    <property type="molecule type" value="Genomic_DNA"/>
</dbReference>
<accession>A0A395I5Y8</accession>
<dbReference type="InterPro" id="IPR017804">
    <property type="entry name" value="MeTrfase_EgtD-like"/>
</dbReference>
<evidence type="ECO:0000313" key="12">
    <source>
        <dbReference type="EMBL" id="RAL15196.1"/>
    </source>
</evidence>
<keyword evidence="7" id="KW-0949">S-adenosyl-L-methionine</keyword>
<keyword evidence="6" id="KW-0808">Transferase</keyword>
<dbReference type="Proteomes" id="UP000248961">
    <property type="component" value="Unassembled WGS sequence"/>
</dbReference>
<dbReference type="InterPro" id="IPR029063">
    <property type="entry name" value="SAM-dependent_MTases_sf"/>
</dbReference>
<evidence type="ECO:0000256" key="7">
    <source>
        <dbReference type="ARBA" id="ARBA00022691"/>
    </source>
</evidence>
<dbReference type="InterPro" id="IPR017805">
    <property type="entry name" value="SAM_MeTrfase_EasF-type_put"/>
</dbReference>
<gene>
    <name evidence="12" type="ORF">BO97DRAFT_385476</name>
</gene>
<reference evidence="12 13" key="1">
    <citation type="submission" date="2018-02" db="EMBL/GenBank/DDBJ databases">
        <title>The genomes of Aspergillus section Nigri reveals drivers in fungal speciation.</title>
        <authorList>
            <consortium name="DOE Joint Genome Institute"/>
            <person name="Vesth T.C."/>
            <person name="Nybo J."/>
            <person name="Theobald S."/>
            <person name="Brandl J."/>
            <person name="Frisvad J.C."/>
            <person name="Nielsen K.F."/>
            <person name="Lyhne E.K."/>
            <person name="Kogle M.E."/>
            <person name="Kuo A."/>
            <person name="Riley R."/>
            <person name="Clum A."/>
            <person name="Nolan M."/>
            <person name="Lipzen A."/>
            <person name="Salamov A."/>
            <person name="Henrissat B."/>
            <person name="Wiebenga A."/>
            <person name="De vries R.P."/>
            <person name="Grigoriev I.V."/>
            <person name="Mortensen U.H."/>
            <person name="Andersen M.R."/>
            <person name="Baker S.E."/>
        </authorList>
    </citation>
    <scope>NUCLEOTIDE SEQUENCE [LARGE SCALE GENOMIC DNA]</scope>
    <source>
        <strain evidence="12 13">CBS 101889</strain>
    </source>
</reference>
<protein>
    <recommendedName>
        <fullName evidence="8">4-dimethylallyltryptophan N-methyltransferase</fullName>
        <ecNumber evidence="8">2.1.1.261</ecNumber>
    </recommendedName>
</protein>
<evidence type="ECO:0000256" key="3">
    <source>
        <dbReference type="ARBA" id="ARBA00011738"/>
    </source>
</evidence>
<proteinExistence type="inferred from homology"/>